<name>A0AAN9YAG5_9HEMI</name>
<evidence type="ECO:0000256" key="4">
    <source>
        <dbReference type="ARBA" id="ARBA00022807"/>
    </source>
</evidence>
<feature type="compositionally biased region" description="Basic and acidic residues" evidence="5">
    <location>
        <begin position="104"/>
        <end position="113"/>
    </location>
</feature>
<dbReference type="Gene3D" id="3.90.70.10">
    <property type="entry name" value="Cysteine proteinases"/>
    <property type="match status" value="1"/>
</dbReference>
<keyword evidence="8" id="KW-1185">Reference proteome</keyword>
<comment type="similarity">
    <text evidence="1">Belongs to the peptidase C1 family.</text>
</comment>
<dbReference type="CDD" id="cd02620">
    <property type="entry name" value="Peptidase_C1A_CathepsinB"/>
    <property type="match status" value="1"/>
</dbReference>
<dbReference type="InterPro" id="IPR000169">
    <property type="entry name" value="Pept_cys_AS"/>
</dbReference>
<dbReference type="Pfam" id="PF00112">
    <property type="entry name" value="Peptidase_C1"/>
    <property type="match status" value="1"/>
</dbReference>
<dbReference type="AlphaFoldDB" id="A0AAN9YAG5"/>
<sequence>MGLNSVAASIRPSIKMNCFRIVSLAIGIILLSATFALCNEDLLDKEDKSRNLIPVSRLKNMVNYVNSLDTTWEAELQESWIDGDSELLDLNHLTGALRPSLIDKNELKMKQNDNDDEDDDSSDENDDSNEEKSNKKDEKAVQCEDNDLPKSFDARERWPKCKSTIGHIYDQGNCGSCWATSSVAAFTDRLCIQSNGKHTELRSVQQMLSCCHKGVSKDGCNGGWHTPAFDYIRRNGLSTGGDYDSNKGCQPYRIKPCAHHVNNTKLRLCSSYPSETAHKCKLHCYNKNYGTAFKKDRIKVKSYYIVDPCAVMNEIYQRGPVVAIFTVFEDFYLYKKGIYQYTIGKKHGLHAVRVIGWGEEKGTPYWLVTNSWNDQWGEKGYFKMIRGSPGNGFFEEEVAACIVDV</sequence>
<dbReference type="PANTHER" id="PTHR12411">
    <property type="entry name" value="CYSTEINE PROTEASE FAMILY C1-RELATED"/>
    <property type="match status" value="1"/>
</dbReference>
<keyword evidence="3" id="KW-0378">Hydrolase</keyword>
<dbReference type="InterPro" id="IPR025660">
    <property type="entry name" value="Pept_his_AS"/>
</dbReference>
<evidence type="ECO:0000313" key="7">
    <source>
        <dbReference type="EMBL" id="KAK7605241.1"/>
    </source>
</evidence>
<keyword evidence="4" id="KW-0788">Thiol protease</keyword>
<keyword evidence="2" id="KW-0645">Protease</keyword>
<dbReference type="InterPro" id="IPR013128">
    <property type="entry name" value="Peptidase_C1A"/>
</dbReference>
<organism evidence="7 8">
    <name type="scientific">Parthenolecanium corni</name>
    <dbReference type="NCBI Taxonomy" id="536013"/>
    <lineage>
        <taxon>Eukaryota</taxon>
        <taxon>Metazoa</taxon>
        <taxon>Ecdysozoa</taxon>
        <taxon>Arthropoda</taxon>
        <taxon>Hexapoda</taxon>
        <taxon>Insecta</taxon>
        <taxon>Pterygota</taxon>
        <taxon>Neoptera</taxon>
        <taxon>Paraneoptera</taxon>
        <taxon>Hemiptera</taxon>
        <taxon>Sternorrhyncha</taxon>
        <taxon>Coccoidea</taxon>
        <taxon>Coccidae</taxon>
        <taxon>Parthenolecanium</taxon>
    </lineage>
</organism>
<dbReference type="InterPro" id="IPR038765">
    <property type="entry name" value="Papain-like_cys_pep_sf"/>
</dbReference>
<feature type="region of interest" description="Disordered" evidence="5">
    <location>
        <begin position="104"/>
        <end position="148"/>
    </location>
</feature>
<accession>A0AAN9YAG5</accession>
<feature type="compositionally biased region" description="Acidic residues" evidence="5">
    <location>
        <begin position="114"/>
        <end position="129"/>
    </location>
</feature>
<evidence type="ECO:0000313" key="8">
    <source>
        <dbReference type="Proteomes" id="UP001367676"/>
    </source>
</evidence>
<proteinExistence type="inferred from homology"/>
<evidence type="ECO:0000256" key="3">
    <source>
        <dbReference type="ARBA" id="ARBA00022801"/>
    </source>
</evidence>
<evidence type="ECO:0000256" key="2">
    <source>
        <dbReference type="ARBA" id="ARBA00022670"/>
    </source>
</evidence>
<dbReference type="EMBL" id="JBBCAQ010000002">
    <property type="protein sequence ID" value="KAK7605241.1"/>
    <property type="molecule type" value="Genomic_DNA"/>
</dbReference>
<dbReference type="InterPro" id="IPR000668">
    <property type="entry name" value="Peptidase_C1A_C"/>
</dbReference>
<evidence type="ECO:0000259" key="6">
    <source>
        <dbReference type="SMART" id="SM00645"/>
    </source>
</evidence>
<dbReference type="GO" id="GO:0006508">
    <property type="term" value="P:proteolysis"/>
    <property type="evidence" value="ECO:0007669"/>
    <property type="project" value="UniProtKB-KW"/>
</dbReference>
<comment type="caution">
    <text evidence="7">The sequence shown here is derived from an EMBL/GenBank/DDBJ whole genome shotgun (WGS) entry which is preliminary data.</text>
</comment>
<dbReference type="GO" id="GO:0008234">
    <property type="term" value="F:cysteine-type peptidase activity"/>
    <property type="evidence" value="ECO:0007669"/>
    <property type="project" value="UniProtKB-KW"/>
</dbReference>
<reference evidence="7 8" key="1">
    <citation type="submission" date="2024-03" db="EMBL/GenBank/DDBJ databases">
        <title>Adaptation during the transition from Ophiocordyceps entomopathogen to insect associate is accompanied by gene loss and intensified selection.</title>
        <authorList>
            <person name="Ward C.M."/>
            <person name="Onetto C.A."/>
            <person name="Borneman A.R."/>
        </authorList>
    </citation>
    <scope>NUCLEOTIDE SEQUENCE [LARGE SCALE GENOMIC DNA]</scope>
    <source>
        <strain evidence="7">AWRI1</strain>
        <tissue evidence="7">Single Adult Female</tissue>
    </source>
</reference>
<feature type="compositionally biased region" description="Basic and acidic residues" evidence="5">
    <location>
        <begin position="130"/>
        <end position="148"/>
    </location>
</feature>
<dbReference type="PRINTS" id="PR00705">
    <property type="entry name" value="PAPAIN"/>
</dbReference>
<protein>
    <recommendedName>
        <fullName evidence="6">Peptidase C1A papain C-terminal domain-containing protein</fullName>
    </recommendedName>
</protein>
<evidence type="ECO:0000256" key="1">
    <source>
        <dbReference type="ARBA" id="ARBA00008455"/>
    </source>
</evidence>
<evidence type="ECO:0000256" key="5">
    <source>
        <dbReference type="SAM" id="MobiDB-lite"/>
    </source>
</evidence>
<dbReference type="PROSITE" id="PS00139">
    <property type="entry name" value="THIOL_PROTEASE_CYS"/>
    <property type="match status" value="1"/>
</dbReference>
<dbReference type="PROSITE" id="PS00639">
    <property type="entry name" value="THIOL_PROTEASE_HIS"/>
    <property type="match status" value="1"/>
</dbReference>
<feature type="domain" description="Peptidase C1A papain C-terminal" evidence="6">
    <location>
        <begin position="148"/>
        <end position="402"/>
    </location>
</feature>
<dbReference type="Proteomes" id="UP001367676">
    <property type="component" value="Unassembled WGS sequence"/>
</dbReference>
<gene>
    <name evidence="7" type="ORF">V9T40_007099</name>
</gene>
<dbReference type="SMART" id="SM00645">
    <property type="entry name" value="Pept_C1"/>
    <property type="match status" value="1"/>
</dbReference>
<dbReference type="SUPFAM" id="SSF54001">
    <property type="entry name" value="Cysteine proteinases"/>
    <property type="match status" value="1"/>
</dbReference>